<keyword evidence="3 6" id="KW-1133">Transmembrane helix</keyword>
<accession>A0A433QMM8</accession>
<dbReference type="PANTHER" id="PTHR11040:SF210">
    <property type="entry name" value="ZINC-REGULATED TRANSPORTER 3"/>
    <property type="match status" value="1"/>
</dbReference>
<dbReference type="AlphaFoldDB" id="A0A433QMM8"/>
<evidence type="ECO:0000256" key="3">
    <source>
        <dbReference type="ARBA" id="ARBA00022989"/>
    </source>
</evidence>
<keyword evidence="4 6" id="KW-0472">Membrane</keyword>
<feature type="transmembrane region" description="Helical" evidence="6">
    <location>
        <begin position="6"/>
        <end position="25"/>
    </location>
</feature>
<feature type="compositionally biased region" description="Basic and acidic residues" evidence="5">
    <location>
        <begin position="206"/>
        <end position="233"/>
    </location>
</feature>
<feature type="transmembrane region" description="Helical" evidence="6">
    <location>
        <begin position="82"/>
        <end position="105"/>
    </location>
</feature>
<feature type="transmembrane region" description="Helical" evidence="6">
    <location>
        <begin position="344"/>
        <end position="366"/>
    </location>
</feature>
<keyword evidence="8" id="KW-1185">Reference proteome</keyword>
<evidence type="ECO:0000256" key="2">
    <source>
        <dbReference type="ARBA" id="ARBA00022692"/>
    </source>
</evidence>
<dbReference type="GO" id="GO:0016020">
    <property type="term" value="C:membrane"/>
    <property type="evidence" value="ECO:0007669"/>
    <property type="project" value="UniProtKB-SubCell"/>
</dbReference>
<name>A0A433QMM8_9FUNG</name>
<feature type="region of interest" description="Disordered" evidence="5">
    <location>
        <begin position="202"/>
        <end position="233"/>
    </location>
</feature>
<keyword evidence="2 6" id="KW-0812">Transmembrane</keyword>
<organism evidence="7 8">
    <name type="scientific">Jimgerdemannia flammicorona</name>
    <dbReference type="NCBI Taxonomy" id="994334"/>
    <lineage>
        <taxon>Eukaryota</taxon>
        <taxon>Fungi</taxon>
        <taxon>Fungi incertae sedis</taxon>
        <taxon>Mucoromycota</taxon>
        <taxon>Mucoromycotina</taxon>
        <taxon>Endogonomycetes</taxon>
        <taxon>Endogonales</taxon>
        <taxon>Endogonaceae</taxon>
        <taxon>Jimgerdemannia</taxon>
    </lineage>
</organism>
<evidence type="ECO:0000313" key="8">
    <source>
        <dbReference type="Proteomes" id="UP000274822"/>
    </source>
</evidence>
<evidence type="ECO:0000256" key="1">
    <source>
        <dbReference type="ARBA" id="ARBA00004141"/>
    </source>
</evidence>
<dbReference type="Proteomes" id="UP000274822">
    <property type="component" value="Unassembled WGS sequence"/>
</dbReference>
<feature type="transmembrane region" description="Helical" evidence="6">
    <location>
        <begin position="125"/>
        <end position="145"/>
    </location>
</feature>
<proteinExistence type="predicted"/>
<comment type="caution">
    <text evidence="7">The sequence shown here is derived from an EMBL/GenBank/DDBJ whole genome shotgun (WGS) entry which is preliminary data.</text>
</comment>
<evidence type="ECO:0000313" key="7">
    <source>
        <dbReference type="EMBL" id="RUS31025.1"/>
    </source>
</evidence>
<feature type="transmembrane region" description="Helical" evidence="6">
    <location>
        <begin position="410"/>
        <end position="428"/>
    </location>
</feature>
<evidence type="ECO:0000256" key="4">
    <source>
        <dbReference type="ARBA" id="ARBA00023136"/>
    </source>
</evidence>
<gene>
    <name evidence="7" type="ORF">BC938DRAFT_478598</name>
</gene>
<evidence type="ECO:0000256" key="5">
    <source>
        <dbReference type="SAM" id="MobiDB-lite"/>
    </source>
</evidence>
<protein>
    <submittedName>
        <fullName evidence="7">ZIP zinc transporter-domain-containing protein</fullName>
    </submittedName>
</protein>
<dbReference type="Pfam" id="PF02535">
    <property type="entry name" value="Zip"/>
    <property type="match status" value="1"/>
</dbReference>
<dbReference type="InterPro" id="IPR003689">
    <property type="entry name" value="ZIP"/>
</dbReference>
<feature type="transmembrane region" description="Helical" evidence="6">
    <location>
        <begin position="378"/>
        <end position="398"/>
    </location>
</feature>
<dbReference type="EMBL" id="RBNJ01003353">
    <property type="protein sequence ID" value="RUS31025.1"/>
    <property type="molecule type" value="Genomic_DNA"/>
</dbReference>
<comment type="subcellular location">
    <subcellularLocation>
        <location evidence="1">Membrane</location>
        <topology evidence="1">Multi-pass membrane protein</topology>
    </subcellularLocation>
</comment>
<evidence type="ECO:0000256" key="6">
    <source>
        <dbReference type="SAM" id="Phobius"/>
    </source>
</evidence>
<sequence>MLTDAILQGILFTLGSSLACILGGAPYTEFFRIRVAEPCRPHQGEPDILNLLLHSSFHRLRRCFSTRFPTVQRIQLAGEQSFSLLLARPGIWGHGMQLFSSIYILLPTSRIHLADSPFFSNHLNLSLFVFYLCGILFTLTLNALICHFIPDAINTCGHNHIEPFEDETASVEPILLSHPHSPAFDERAKLLAEPHTHGNGYGAYTHSHDHLHSHSHSHDHLHPHSHSFSHDHSRPNGNIDTLIDVDGVHSAMLSKSGHGSVAARGRRREEDGKDRSQFMTMGIQTALAIGLHKFPEGLITFISTQASPTLGFSVFLAIALHNVTEGLMIAIPLYVATGSRVRSFWYAALLGGMSQPLGALIGVFIIKTIGEGWENLMFGIVFAVVGGMMCVIVVQSMFPQAIKADTKHRYVTPWFFVGALLVGLTSVLE</sequence>
<dbReference type="GO" id="GO:0005385">
    <property type="term" value="F:zinc ion transmembrane transporter activity"/>
    <property type="evidence" value="ECO:0007669"/>
    <property type="project" value="TreeGrafter"/>
</dbReference>
<reference evidence="7 8" key="1">
    <citation type="journal article" date="2018" name="New Phytol.">
        <title>Phylogenomics of Endogonaceae and evolution of mycorrhizas within Mucoromycota.</title>
        <authorList>
            <person name="Chang Y."/>
            <person name="Desiro A."/>
            <person name="Na H."/>
            <person name="Sandor L."/>
            <person name="Lipzen A."/>
            <person name="Clum A."/>
            <person name="Barry K."/>
            <person name="Grigoriev I.V."/>
            <person name="Martin F.M."/>
            <person name="Stajich J.E."/>
            <person name="Smith M.E."/>
            <person name="Bonito G."/>
            <person name="Spatafora J.W."/>
        </authorList>
    </citation>
    <scope>NUCLEOTIDE SEQUENCE [LARGE SCALE GENOMIC DNA]</scope>
    <source>
        <strain evidence="7 8">AD002</strain>
    </source>
</reference>
<dbReference type="PANTHER" id="PTHR11040">
    <property type="entry name" value="ZINC/IRON TRANSPORTER"/>
    <property type="match status" value="1"/>
</dbReference>